<sequence>MTNTTMTTQSRPPGDPWIEIHDEVITSAELVTEVERRVARRRAELGAVNLVFPTFGHVSTFPEPSPGGRISPDLYYYLKQANQTPATAVEPLLAPSPATQLPVVGRFWQRVRGQVHSLVLFYVNRSVRDQNRLNVNLISALNELTRVVQEQAAEIDALRAELRRRD</sequence>
<dbReference type="OrthoDB" id="9944570at2"/>
<evidence type="ECO:0000313" key="1">
    <source>
        <dbReference type="EMBL" id="CUS04942.2"/>
    </source>
</evidence>
<dbReference type="KEGG" id="pbf:CFX0092_A3064"/>
<protein>
    <submittedName>
        <fullName evidence="1">Uncharacterized protein</fullName>
    </submittedName>
</protein>
<dbReference type="EMBL" id="LN890655">
    <property type="protein sequence ID" value="CUS04942.2"/>
    <property type="molecule type" value="Genomic_DNA"/>
</dbReference>
<accession>A0A160T576</accession>
<name>A0A160T576_9CHLR</name>
<dbReference type="Proteomes" id="UP000215027">
    <property type="component" value="Chromosome I"/>
</dbReference>
<organism evidence="1 2">
    <name type="scientific">Candidatus Promineifilum breve</name>
    <dbReference type="NCBI Taxonomy" id="1806508"/>
    <lineage>
        <taxon>Bacteria</taxon>
        <taxon>Bacillati</taxon>
        <taxon>Chloroflexota</taxon>
        <taxon>Ardenticatenia</taxon>
        <taxon>Candidatus Promineifilales</taxon>
        <taxon>Candidatus Promineifilaceae</taxon>
        <taxon>Candidatus Promineifilum</taxon>
    </lineage>
</organism>
<evidence type="ECO:0000313" key="2">
    <source>
        <dbReference type="Proteomes" id="UP000215027"/>
    </source>
</evidence>
<reference evidence="1" key="1">
    <citation type="submission" date="2016-01" db="EMBL/GenBank/DDBJ databases">
        <authorList>
            <person name="Mcilroy J.S."/>
            <person name="Karst M S."/>
            <person name="Albertsen M."/>
        </authorList>
    </citation>
    <scope>NUCLEOTIDE SEQUENCE</scope>
    <source>
        <strain evidence="1">Cfx-K</strain>
    </source>
</reference>
<gene>
    <name evidence="1" type="ORF">CFX0092_A3064</name>
</gene>
<proteinExistence type="predicted"/>
<dbReference type="RefSeq" id="WP_095044212.1">
    <property type="nucleotide sequence ID" value="NZ_LN890655.1"/>
</dbReference>
<keyword evidence="2" id="KW-1185">Reference proteome</keyword>
<dbReference type="AlphaFoldDB" id="A0A160T576"/>